<dbReference type="InterPro" id="IPR016024">
    <property type="entry name" value="ARM-type_fold"/>
</dbReference>
<dbReference type="Gene3D" id="1.25.10.10">
    <property type="entry name" value="Leucine-rich Repeat Variant"/>
    <property type="match status" value="1"/>
</dbReference>
<reference evidence="3 4" key="1">
    <citation type="journal article" date="2016" name="DNA Res.">
        <title>The draft genome of MD-2 pineapple using hybrid error correction of long reads.</title>
        <authorList>
            <person name="Redwan R.M."/>
            <person name="Saidin A."/>
            <person name="Kumar S.V."/>
        </authorList>
    </citation>
    <scope>NUCLEOTIDE SEQUENCE [LARGE SCALE GENOMIC DNA]</scope>
    <source>
        <strain evidence="4">cv. MD2</strain>
        <tissue evidence="3">Leaf</tissue>
    </source>
</reference>
<dbReference type="STRING" id="4615.A0A199VSC7"/>
<feature type="transmembrane region" description="Helical" evidence="2">
    <location>
        <begin position="76"/>
        <end position="96"/>
    </location>
</feature>
<dbReference type="OrthoDB" id="662108at2759"/>
<evidence type="ECO:0000313" key="4">
    <source>
        <dbReference type="Proteomes" id="UP000092600"/>
    </source>
</evidence>
<dbReference type="Gramene" id="Aco028430.1.mrna1">
    <property type="protein sequence ID" value="Aco028430.1.mrna1"/>
    <property type="gene ID" value="Aco028430.1.path1"/>
</dbReference>
<evidence type="ECO:0000256" key="2">
    <source>
        <dbReference type="SAM" id="Phobius"/>
    </source>
</evidence>
<evidence type="ECO:0000313" key="3">
    <source>
        <dbReference type="EMBL" id="OAY79595.1"/>
    </source>
</evidence>
<protein>
    <submittedName>
        <fullName evidence="6">Uncharacterized protein LOC109724319</fullName>
    </submittedName>
</protein>
<dbReference type="Proteomes" id="UP000515123">
    <property type="component" value="Linkage group 18"/>
</dbReference>
<keyword evidence="2" id="KW-0812">Transmembrane</keyword>
<dbReference type="Proteomes" id="UP000092600">
    <property type="component" value="Unassembled WGS sequence"/>
</dbReference>
<dbReference type="AlphaFoldDB" id="A0A199VSC7"/>
<keyword evidence="2" id="KW-1133">Transmembrane helix</keyword>
<name>A0A199VSC7_ANACO</name>
<reference evidence="6" key="2">
    <citation type="submission" date="2025-04" db="UniProtKB">
        <authorList>
            <consortium name="RefSeq"/>
        </authorList>
    </citation>
    <scope>IDENTIFICATION</scope>
    <source>
        <tissue evidence="6">Leaf</tissue>
    </source>
</reference>
<organism evidence="3 4">
    <name type="scientific">Ananas comosus</name>
    <name type="common">Pineapple</name>
    <name type="synonym">Ananas ananas</name>
    <dbReference type="NCBI Taxonomy" id="4615"/>
    <lineage>
        <taxon>Eukaryota</taxon>
        <taxon>Viridiplantae</taxon>
        <taxon>Streptophyta</taxon>
        <taxon>Embryophyta</taxon>
        <taxon>Tracheophyta</taxon>
        <taxon>Spermatophyta</taxon>
        <taxon>Magnoliopsida</taxon>
        <taxon>Liliopsida</taxon>
        <taxon>Poales</taxon>
        <taxon>Bromeliaceae</taxon>
        <taxon>Bromelioideae</taxon>
        <taxon>Ananas</taxon>
    </lineage>
</organism>
<evidence type="ECO:0000313" key="5">
    <source>
        <dbReference type="Proteomes" id="UP000515123"/>
    </source>
</evidence>
<accession>A0A199VSC7</accession>
<evidence type="ECO:0000313" key="6">
    <source>
        <dbReference type="RefSeq" id="XP_020108694.1"/>
    </source>
</evidence>
<dbReference type="SUPFAM" id="SSF48371">
    <property type="entry name" value="ARM repeat"/>
    <property type="match status" value="1"/>
</dbReference>
<dbReference type="PANTHER" id="PTHR33115:SF41">
    <property type="entry name" value="EXPRESSED PROTEIN"/>
    <property type="match status" value="1"/>
</dbReference>
<proteinExistence type="predicted"/>
<dbReference type="PANTHER" id="PTHR33115">
    <property type="entry name" value="ARM REPEAT SUPERFAMILY PROTEIN"/>
    <property type="match status" value="1"/>
</dbReference>
<keyword evidence="2" id="KW-0472">Membrane</keyword>
<sequence length="840" mass="93254">MKFNKDARREGDSGSIRLDIVRNANGSGGSLDFFGPQPEPSDPTPRRRRDGDFRAPEKKLTLFALRLAVLEKAASGLGTLAFIWATVVLLGGFATSLLPKDFWYVTIILLSEGTRIFSRSHELEWQHHATWTLASAGRYSFRAIKSSSRFLVRAVKAAFHCAASASRLEGDRRRQIAAEEEQRRTVEFQKQLVRYGTQRTWHPPEVPLLPYAGWVFISKNISRALTWLQIASALSCVTLSTMRLVQQDYGESAQETANGKMALDLFYGLALAEALMFLVEKIYWTWKISYCGLLQQVSTECELGAAGVVSIRRFFYDAYSQCIERSIFDGIKMDLVTFAAELLDSESPDEQLIGARILQQFAKSESFAFEALRKIGTTTRAIERLIEMLNWKNPAEEEIRRCAAEVVSKLAGKRQNALRVAGIPGAMESIASLLYTGGGRAASASRTAEATAADGSSDAVATGESNYEFAVFNLLGLLILKKLAKDDDNCFKIGNTRGLLARIVDFTSAKQGLLRNEHALESQIRAVTRALQVVKMLVRATGGTGKMLRQEISEIVFTVSNIREILQCGERHTELQKLAIETLTGLAMDETAKERIASTGGIVKLLFAIFFKPEFVSENSVGVEAGEALAMLTLESRKNCVLILKKGDVLERLIAALANPVLQLNASRILRNLCAYSGAESAWLNQITAAMSTVLKATMKETGKLLEVSIGVTMQICKFMSSEQFAAELERADIKEADYVEKLVKILKEYKYPDIKVPRIRRFVIQQAIWMMRCPHEKYLKLFKDLEMEKLLESVAETTSDLECFHVFSGSVGLSQHRKTVSSIVDNALVLLSGGTGQEE</sequence>
<evidence type="ECO:0000256" key="1">
    <source>
        <dbReference type="SAM" id="MobiDB-lite"/>
    </source>
</evidence>
<dbReference type="GeneID" id="109724319"/>
<gene>
    <name evidence="6" type="primary">LOC109724319</name>
    <name evidence="3" type="ORF">ACMD2_26824</name>
</gene>
<feature type="region of interest" description="Disordered" evidence="1">
    <location>
        <begin position="27"/>
        <end position="52"/>
    </location>
</feature>
<dbReference type="InterPro" id="IPR011989">
    <property type="entry name" value="ARM-like"/>
</dbReference>
<dbReference type="RefSeq" id="XP_020108694.1">
    <property type="nucleotide sequence ID" value="XM_020253105.1"/>
</dbReference>
<keyword evidence="5" id="KW-1185">Reference proteome</keyword>
<dbReference type="EMBL" id="LSRQ01001056">
    <property type="protein sequence ID" value="OAY79595.1"/>
    <property type="molecule type" value="Genomic_DNA"/>
</dbReference>